<keyword evidence="2 4" id="KW-0863">Zinc-finger</keyword>
<dbReference type="EMBL" id="HBFR01002360">
    <property type="protein sequence ID" value="CAD8874360.1"/>
    <property type="molecule type" value="Transcribed_RNA"/>
</dbReference>
<keyword evidence="3" id="KW-0862">Zinc</keyword>
<gene>
    <name evidence="7" type="ORF">CHYS00102_LOCUS1535</name>
</gene>
<accession>A0A7S1B451</accession>
<evidence type="ECO:0000256" key="1">
    <source>
        <dbReference type="ARBA" id="ARBA00022723"/>
    </source>
</evidence>
<dbReference type="Pfam" id="PF00097">
    <property type="entry name" value="zf-C3HC4"/>
    <property type="match status" value="1"/>
</dbReference>
<dbReference type="InterPro" id="IPR017907">
    <property type="entry name" value="Znf_RING_CS"/>
</dbReference>
<feature type="compositionally biased region" description="Polar residues" evidence="5">
    <location>
        <begin position="186"/>
        <end position="202"/>
    </location>
</feature>
<evidence type="ECO:0000259" key="6">
    <source>
        <dbReference type="PROSITE" id="PS50089"/>
    </source>
</evidence>
<keyword evidence="1" id="KW-0479">Metal-binding</keyword>
<evidence type="ECO:0000313" key="7">
    <source>
        <dbReference type="EMBL" id="CAD8874360.1"/>
    </source>
</evidence>
<evidence type="ECO:0000256" key="4">
    <source>
        <dbReference type="PROSITE-ProRule" id="PRU00175"/>
    </source>
</evidence>
<feature type="compositionally biased region" description="Basic and acidic residues" evidence="5">
    <location>
        <begin position="21"/>
        <end position="36"/>
    </location>
</feature>
<evidence type="ECO:0000256" key="5">
    <source>
        <dbReference type="SAM" id="MobiDB-lite"/>
    </source>
</evidence>
<proteinExistence type="predicted"/>
<evidence type="ECO:0000256" key="2">
    <source>
        <dbReference type="ARBA" id="ARBA00022771"/>
    </source>
</evidence>
<feature type="region of interest" description="Disordered" evidence="5">
    <location>
        <begin position="409"/>
        <end position="523"/>
    </location>
</feature>
<sequence length="731" mass="81101">MKDDGKSRKRASMSTPEDDLNEQRGTKFGDGKRTEDFSSSASKIGSGIDVGEGRTSTNSPVLSSSQSQMCSPVVRVRLSTVKTRNSTRKIASVLSSEDVLFSDDDDVEDNEGDEEDVEEEEGKEEEDTSLIIKINWKAKTSSAEVAKSPPFPDHSQPTTPRAVDREDDEEEDDQKEKKTKTMKQTSPGSPSSATKTSVNNPATIRRRRSTLAPPHTQLPGSPSSYRPLALLRSASSASYAINPISDYEEPISIPGLTLYDIHRVPRKCIQDENHMVTVRLRGSNRGGTVTNASKDSVDSIFRCPICLCYMRKASIVMVCLHRFCSACIEKCIRVGKRECPSCRVHIPSRRSLRRDDAFDSLMRKIYGNDLDKVEKHEEEAVAAVNKLRYMNNAYALARERALDMQMKMAARADGRHGKRKRKSNASNNVQVSASEKQKRKSNAVGDDNDNDVDDNSNYYNADEESDQELRRLRQKKRLLRQQQQQHFMEQQVHPSASDSLCNDDKDGCKIDPLPSNRQSSPIKVQNTSIAEDSAAAAATSATTTVPTVTSEKQLCDTIAPSSVPGPVPPPTGLPLHVPPCRYVPKIHSPPDIISFVLRKHPQEKMVRRLHREYFRTAAFVSLATLKRFLGQKLSYVPWCDFQILVHVLCASGEAGGKIVPSPINGVDVSTGQRGSVAIAGAVSNSGDSRGDKREVVLDDDQMTLGEIVQALCNEKRRREWTVTLNYRIVPL</sequence>
<dbReference type="PANTHER" id="PTHR46537:SF3">
    <property type="entry name" value="E3 UBIQUITIN-PROTEIN LIGASE RING1A"/>
    <property type="match status" value="1"/>
</dbReference>
<feature type="compositionally biased region" description="Low complexity" evidence="5">
    <location>
        <begin position="424"/>
        <end position="434"/>
    </location>
</feature>
<dbReference type="PROSITE" id="PS50089">
    <property type="entry name" value="ZF_RING_2"/>
    <property type="match status" value="1"/>
</dbReference>
<feature type="region of interest" description="Disordered" evidence="5">
    <location>
        <begin position="93"/>
        <end position="224"/>
    </location>
</feature>
<feature type="compositionally biased region" description="Acidic residues" evidence="5">
    <location>
        <begin position="100"/>
        <end position="128"/>
    </location>
</feature>
<feature type="compositionally biased region" description="Polar residues" evidence="5">
    <location>
        <begin position="54"/>
        <end position="70"/>
    </location>
</feature>
<dbReference type="PROSITE" id="PS00518">
    <property type="entry name" value="ZF_RING_1"/>
    <property type="match status" value="1"/>
</dbReference>
<feature type="region of interest" description="Disordered" evidence="5">
    <location>
        <begin position="1"/>
        <end position="72"/>
    </location>
</feature>
<dbReference type="InterPro" id="IPR001841">
    <property type="entry name" value="Znf_RING"/>
</dbReference>
<dbReference type="SUPFAM" id="SSF57850">
    <property type="entry name" value="RING/U-box"/>
    <property type="match status" value="1"/>
</dbReference>
<dbReference type="CDD" id="cd16531">
    <property type="entry name" value="RING-HC_RING1-like"/>
    <property type="match status" value="1"/>
</dbReference>
<protein>
    <recommendedName>
        <fullName evidence="6">RING-type domain-containing protein</fullName>
    </recommendedName>
</protein>
<dbReference type="SMART" id="SM00184">
    <property type="entry name" value="RING"/>
    <property type="match status" value="1"/>
</dbReference>
<name>A0A7S1B451_9STRA</name>
<feature type="domain" description="RING-type" evidence="6">
    <location>
        <begin position="303"/>
        <end position="343"/>
    </location>
</feature>
<organism evidence="7">
    <name type="scientific">Corethron hystrix</name>
    <dbReference type="NCBI Taxonomy" id="216773"/>
    <lineage>
        <taxon>Eukaryota</taxon>
        <taxon>Sar</taxon>
        <taxon>Stramenopiles</taxon>
        <taxon>Ochrophyta</taxon>
        <taxon>Bacillariophyta</taxon>
        <taxon>Coscinodiscophyceae</taxon>
        <taxon>Corethrophycidae</taxon>
        <taxon>Corethrales</taxon>
        <taxon>Corethraceae</taxon>
        <taxon>Corethron</taxon>
    </lineage>
</organism>
<dbReference type="AlphaFoldDB" id="A0A7S1B451"/>
<dbReference type="PANTHER" id="PTHR46537">
    <property type="entry name" value="OS11G0578200 PROTEIN"/>
    <property type="match status" value="1"/>
</dbReference>
<dbReference type="GO" id="GO:0008270">
    <property type="term" value="F:zinc ion binding"/>
    <property type="evidence" value="ECO:0007669"/>
    <property type="project" value="UniProtKB-KW"/>
</dbReference>
<evidence type="ECO:0000256" key="3">
    <source>
        <dbReference type="ARBA" id="ARBA00022833"/>
    </source>
</evidence>
<dbReference type="InterPro" id="IPR018957">
    <property type="entry name" value="Znf_C3HC4_RING-type"/>
</dbReference>
<reference evidence="7" key="1">
    <citation type="submission" date="2021-01" db="EMBL/GenBank/DDBJ databases">
        <authorList>
            <person name="Corre E."/>
            <person name="Pelletier E."/>
            <person name="Niang G."/>
            <person name="Scheremetjew M."/>
            <person name="Finn R."/>
            <person name="Kale V."/>
            <person name="Holt S."/>
            <person name="Cochrane G."/>
            <person name="Meng A."/>
            <person name="Brown T."/>
            <person name="Cohen L."/>
        </authorList>
    </citation>
    <scope>NUCLEOTIDE SEQUENCE</scope>
    <source>
        <strain evidence="7">308</strain>
    </source>
</reference>
<dbReference type="InterPro" id="IPR013083">
    <property type="entry name" value="Znf_RING/FYVE/PHD"/>
</dbReference>
<feature type="compositionally biased region" description="Polar residues" evidence="5">
    <location>
        <begin position="486"/>
        <end position="500"/>
    </location>
</feature>
<dbReference type="Gene3D" id="3.30.40.10">
    <property type="entry name" value="Zinc/RING finger domain, C3HC4 (zinc finger)"/>
    <property type="match status" value="1"/>
</dbReference>
<dbReference type="InterPro" id="IPR044592">
    <property type="entry name" value="RING1A/B"/>
</dbReference>